<proteinExistence type="inferred from homology"/>
<dbReference type="GeneID" id="97239824"/>
<comment type="caution">
    <text evidence="3">The sequence shown here is derived from an EMBL/GenBank/DDBJ whole genome shotgun (WGS) entry which is preliminary data.</text>
</comment>
<comment type="similarity">
    <text evidence="1">Belongs to the GSP E family.</text>
</comment>
<dbReference type="EMBL" id="LPZR01000171">
    <property type="protein sequence ID" value="KYO51533.1"/>
    <property type="molecule type" value="Genomic_DNA"/>
</dbReference>
<organism evidence="3 4">
    <name type="scientific">Tistrella mobilis</name>
    <dbReference type="NCBI Taxonomy" id="171437"/>
    <lineage>
        <taxon>Bacteria</taxon>
        <taxon>Pseudomonadati</taxon>
        <taxon>Pseudomonadota</taxon>
        <taxon>Alphaproteobacteria</taxon>
        <taxon>Geminicoccales</taxon>
        <taxon>Geminicoccaceae</taxon>
        <taxon>Tistrella</taxon>
    </lineage>
</organism>
<dbReference type="AlphaFoldDB" id="A0A162KL05"/>
<evidence type="ECO:0000313" key="3">
    <source>
        <dbReference type="EMBL" id="KYO51533.1"/>
    </source>
</evidence>
<dbReference type="SUPFAM" id="SSF52540">
    <property type="entry name" value="P-loop containing nucleoside triphosphate hydrolases"/>
    <property type="match status" value="1"/>
</dbReference>
<dbReference type="Gene3D" id="3.30.450.90">
    <property type="match status" value="1"/>
</dbReference>
<dbReference type="GO" id="GO:0016887">
    <property type="term" value="F:ATP hydrolysis activity"/>
    <property type="evidence" value="ECO:0007669"/>
    <property type="project" value="InterPro"/>
</dbReference>
<dbReference type="RefSeq" id="WP_062765958.1">
    <property type="nucleotide sequence ID" value="NZ_CP121012.1"/>
</dbReference>
<name>A0A162KL05_9PROT</name>
<dbReference type="PANTHER" id="PTHR30486:SF6">
    <property type="entry name" value="TYPE IV PILUS RETRACTATION ATPASE PILT"/>
    <property type="match status" value="1"/>
</dbReference>
<accession>A0A162KL05</accession>
<dbReference type="OrthoDB" id="9810761at2"/>
<dbReference type="PANTHER" id="PTHR30486">
    <property type="entry name" value="TWITCHING MOTILITY PROTEIN PILT"/>
    <property type="match status" value="1"/>
</dbReference>
<evidence type="ECO:0000256" key="1">
    <source>
        <dbReference type="ARBA" id="ARBA00006611"/>
    </source>
</evidence>
<dbReference type="Pfam" id="PF00437">
    <property type="entry name" value="T2SSE"/>
    <property type="match status" value="1"/>
</dbReference>
<evidence type="ECO:0000259" key="2">
    <source>
        <dbReference type="Pfam" id="PF00437"/>
    </source>
</evidence>
<feature type="domain" description="Bacterial type II secretion system protein E" evidence="2">
    <location>
        <begin position="12"/>
        <end position="288"/>
    </location>
</feature>
<dbReference type="CDD" id="cd01130">
    <property type="entry name" value="VirB11-like_ATPase"/>
    <property type="match status" value="1"/>
</dbReference>
<dbReference type="InterPro" id="IPR050921">
    <property type="entry name" value="T4SS_GSP_E_ATPase"/>
</dbReference>
<dbReference type="InterPro" id="IPR001482">
    <property type="entry name" value="T2SS/T4SS_dom"/>
</dbReference>
<evidence type="ECO:0000313" key="4">
    <source>
        <dbReference type="Proteomes" id="UP000075787"/>
    </source>
</evidence>
<protein>
    <recommendedName>
        <fullName evidence="2">Bacterial type II secretion system protein E domain-containing protein</fullName>
    </recommendedName>
</protein>
<dbReference type="Gene3D" id="3.40.50.300">
    <property type="entry name" value="P-loop containing nucleotide triphosphate hydrolases"/>
    <property type="match status" value="1"/>
</dbReference>
<dbReference type="InterPro" id="IPR027417">
    <property type="entry name" value="P-loop_NTPase"/>
</dbReference>
<gene>
    <name evidence="3" type="ORF">AUP44_08420</name>
</gene>
<dbReference type="Proteomes" id="UP000075787">
    <property type="component" value="Unassembled WGS sequence"/>
</dbReference>
<reference evidence="3 4" key="1">
    <citation type="submission" date="2015-12" db="EMBL/GenBank/DDBJ databases">
        <title>Genome sequence of Tistrella mobilis MCCC 1A02139.</title>
        <authorList>
            <person name="Lu L."/>
            <person name="Lai Q."/>
            <person name="Shao Z."/>
            <person name="Qian P."/>
        </authorList>
    </citation>
    <scope>NUCLEOTIDE SEQUENCE [LARGE SCALE GENOMIC DNA]</scope>
    <source>
        <strain evidence="3 4">MCCC 1A02139</strain>
    </source>
</reference>
<sequence>MIAEILSYYGQPIADLRADPEITDIMINGHERIFVERDGRIERSAARFPTAERLDEFVRQIAHNLGQTIDARTHPILDARLPDGSRINAVLQPVAIGGTVVTIRPAPHRHLSADELVARRMLTPAMLARIREGVEAAESLLTAGGTGSGKTTLLRAFSAFIPAEERIVTIEDTHEDLVPGERHVVRLEAALRRRQLDRDQITVGMDRLIVNALRMRPDRIIVGEIRTPEAAEAYVRAMNTGHGGSMSTIHANSAGETYLRLRDLLTSAAPAVPPALHEETVRANVRLVIHVARLRIGSDVRRRVTAMSESARGPDGLHTRTLWRYVPEADSWEDSRCAA</sequence>